<name>A0A2W5BGY5_9BACT</name>
<organism evidence="2 3">
    <name type="scientific">Micavibrio aeruginosavorus</name>
    <dbReference type="NCBI Taxonomy" id="349221"/>
    <lineage>
        <taxon>Bacteria</taxon>
        <taxon>Pseudomonadati</taxon>
        <taxon>Bdellovibrionota</taxon>
        <taxon>Bdellovibrionia</taxon>
        <taxon>Bdellovibrionales</taxon>
        <taxon>Pseudobdellovibrionaceae</taxon>
        <taxon>Micavibrio</taxon>
    </lineage>
</organism>
<proteinExistence type="predicted"/>
<sequence>MTYETNASEYYQRGMTMPPVAMKSREVVGLFTNMQELQDTIRDLEGTAFPRQDISVMGRRRELEKVFGSRTVDPEIAMNNASTPRQAPARPEEKTIGTAAMIGGSAYIGAMAAALAVGAVTFPALVGAAAIGGLGGGSLGAFLTRLMGDRYNRHVGEQIEKGGLLLWVRTPDSEKEEIAKQIMVSRGGYDVHTHTIN</sequence>
<comment type="caution">
    <text evidence="2">The sequence shown here is derived from an EMBL/GenBank/DDBJ whole genome shotgun (WGS) entry which is preliminary data.</text>
</comment>
<feature type="transmembrane region" description="Helical" evidence="1">
    <location>
        <begin position="122"/>
        <end position="143"/>
    </location>
</feature>
<dbReference type="EMBL" id="QFNK01000268">
    <property type="protein sequence ID" value="PZO82281.1"/>
    <property type="molecule type" value="Genomic_DNA"/>
</dbReference>
<keyword evidence="1" id="KW-0812">Transmembrane</keyword>
<evidence type="ECO:0000313" key="2">
    <source>
        <dbReference type="EMBL" id="PZO82281.1"/>
    </source>
</evidence>
<accession>A0A2W5BGY5</accession>
<gene>
    <name evidence="2" type="ORF">DI626_10215</name>
</gene>
<evidence type="ECO:0000256" key="1">
    <source>
        <dbReference type="SAM" id="Phobius"/>
    </source>
</evidence>
<dbReference type="AlphaFoldDB" id="A0A2W5BGY5"/>
<protein>
    <submittedName>
        <fullName evidence="2">Uncharacterized protein</fullName>
    </submittedName>
</protein>
<reference evidence="2 3" key="1">
    <citation type="submission" date="2017-08" db="EMBL/GenBank/DDBJ databases">
        <title>Infants hospitalized years apart are colonized by the same room-sourced microbial strains.</title>
        <authorList>
            <person name="Brooks B."/>
            <person name="Olm M.R."/>
            <person name="Firek B.A."/>
            <person name="Baker R."/>
            <person name="Thomas B.C."/>
            <person name="Morowitz M.J."/>
            <person name="Banfield J.F."/>
        </authorList>
    </citation>
    <scope>NUCLEOTIDE SEQUENCE [LARGE SCALE GENOMIC DNA]</scope>
    <source>
        <strain evidence="2">S2_018_000_R2_104</strain>
    </source>
</reference>
<dbReference type="Proteomes" id="UP000249557">
    <property type="component" value="Unassembled WGS sequence"/>
</dbReference>
<feature type="transmembrane region" description="Helical" evidence="1">
    <location>
        <begin position="95"/>
        <end position="116"/>
    </location>
</feature>
<keyword evidence="1" id="KW-0472">Membrane</keyword>
<evidence type="ECO:0000313" key="3">
    <source>
        <dbReference type="Proteomes" id="UP000249557"/>
    </source>
</evidence>
<keyword evidence="1" id="KW-1133">Transmembrane helix</keyword>